<reference evidence="2" key="1">
    <citation type="submission" date="2021-03" db="EMBL/GenBank/DDBJ databases">
        <authorList>
            <person name="Li Z."/>
            <person name="Yang C."/>
        </authorList>
    </citation>
    <scope>NUCLEOTIDE SEQUENCE</scope>
    <source>
        <strain evidence="2">Dzin_1.0</strain>
        <tissue evidence="2">Leaf</tissue>
    </source>
</reference>
<feature type="region of interest" description="Disordered" evidence="1">
    <location>
        <begin position="224"/>
        <end position="281"/>
    </location>
</feature>
<dbReference type="EMBL" id="JAGGNH010000009">
    <property type="protein sequence ID" value="KAJ0963050.1"/>
    <property type="molecule type" value="Genomic_DNA"/>
</dbReference>
<dbReference type="AlphaFoldDB" id="A0A9D5BYI8"/>
<proteinExistence type="predicted"/>
<protein>
    <submittedName>
        <fullName evidence="2">Uncharacterized protein</fullName>
    </submittedName>
</protein>
<sequence>MKEGEQADGRVMGGCYRQVCRVGGGGAVEEGDAWNGASRQGLVYIVGARAGHASAGRGCEEGRDATGRRESSSILWLKFKYGGYFKNYGDAKKKYYLGRQKTIVIDRDFYHLKTLEEDLAQFFTWDINQIPKYWHIVKGVEPKKFVEIFNDSDLSHALDMHKDDKICEIYVLDDATPNAIEEGLQKSNEGTRYNLRTQSYQVHQIEESPCGLNDVESRNLSEMQQNNNAEVEDESDEDYVGMDGGIMGDDSENSGSSDEDSVSKEVHEDLEIEIEKKLSFS</sequence>
<accession>A0A9D5BYI8</accession>
<dbReference type="Proteomes" id="UP001085076">
    <property type="component" value="Miscellaneous, Linkage group lg09"/>
</dbReference>
<feature type="compositionally biased region" description="Acidic residues" evidence="1">
    <location>
        <begin position="249"/>
        <end position="260"/>
    </location>
</feature>
<evidence type="ECO:0000256" key="1">
    <source>
        <dbReference type="SAM" id="MobiDB-lite"/>
    </source>
</evidence>
<gene>
    <name evidence="2" type="ORF">J5N97_028172</name>
</gene>
<feature type="compositionally biased region" description="Acidic residues" evidence="1">
    <location>
        <begin position="230"/>
        <end position="240"/>
    </location>
</feature>
<organism evidence="2 3">
    <name type="scientific">Dioscorea zingiberensis</name>
    <dbReference type="NCBI Taxonomy" id="325984"/>
    <lineage>
        <taxon>Eukaryota</taxon>
        <taxon>Viridiplantae</taxon>
        <taxon>Streptophyta</taxon>
        <taxon>Embryophyta</taxon>
        <taxon>Tracheophyta</taxon>
        <taxon>Spermatophyta</taxon>
        <taxon>Magnoliopsida</taxon>
        <taxon>Liliopsida</taxon>
        <taxon>Dioscoreales</taxon>
        <taxon>Dioscoreaceae</taxon>
        <taxon>Dioscorea</taxon>
    </lineage>
</organism>
<evidence type="ECO:0000313" key="3">
    <source>
        <dbReference type="Proteomes" id="UP001085076"/>
    </source>
</evidence>
<comment type="caution">
    <text evidence="2">The sequence shown here is derived from an EMBL/GenBank/DDBJ whole genome shotgun (WGS) entry which is preliminary data.</text>
</comment>
<evidence type="ECO:0000313" key="2">
    <source>
        <dbReference type="EMBL" id="KAJ0963050.1"/>
    </source>
</evidence>
<name>A0A9D5BYI8_9LILI</name>
<keyword evidence="3" id="KW-1185">Reference proteome</keyword>
<feature type="compositionally biased region" description="Basic and acidic residues" evidence="1">
    <location>
        <begin position="261"/>
        <end position="281"/>
    </location>
</feature>
<reference evidence="2" key="2">
    <citation type="journal article" date="2022" name="Hortic Res">
        <title>The genome of Dioscorea zingiberensis sheds light on the biosynthesis, origin and evolution of the medicinally important diosgenin saponins.</title>
        <authorList>
            <person name="Li Y."/>
            <person name="Tan C."/>
            <person name="Li Z."/>
            <person name="Guo J."/>
            <person name="Li S."/>
            <person name="Chen X."/>
            <person name="Wang C."/>
            <person name="Dai X."/>
            <person name="Yang H."/>
            <person name="Song W."/>
            <person name="Hou L."/>
            <person name="Xu J."/>
            <person name="Tong Z."/>
            <person name="Xu A."/>
            <person name="Yuan X."/>
            <person name="Wang W."/>
            <person name="Yang Q."/>
            <person name="Chen L."/>
            <person name="Sun Z."/>
            <person name="Wang K."/>
            <person name="Pan B."/>
            <person name="Chen J."/>
            <person name="Bao Y."/>
            <person name="Liu F."/>
            <person name="Qi X."/>
            <person name="Gang D.R."/>
            <person name="Wen J."/>
            <person name="Li J."/>
        </authorList>
    </citation>
    <scope>NUCLEOTIDE SEQUENCE</scope>
    <source>
        <strain evidence="2">Dzin_1.0</strain>
    </source>
</reference>